<dbReference type="GO" id="GO:0005886">
    <property type="term" value="C:plasma membrane"/>
    <property type="evidence" value="ECO:0007669"/>
    <property type="project" value="TreeGrafter"/>
</dbReference>
<protein>
    <submittedName>
        <fullName evidence="6">ABC transporter ATP-binding protein</fullName>
    </submittedName>
</protein>
<feature type="compositionally biased region" description="Low complexity" evidence="4">
    <location>
        <begin position="493"/>
        <end position="521"/>
    </location>
</feature>
<gene>
    <name evidence="6" type="ORF">H696_00628</name>
</gene>
<feature type="compositionally biased region" description="Low complexity" evidence="4">
    <location>
        <begin position="120"/>
        <end position="129"/>
    </location>
</feature>
<evidence type="ECO:0000256" key="3">
    <source>
        <dbReference type="ARBA" id="ARBA00022840"/>
    </source>
</evidence>
<dbReference type="Proteomes" id="UP000030693">
    <property type="component" value="Unassembled WGS sequence"/>
</dbReference>
<feature type="region of interest" description="Disordered" evidence="4">
    <location>
        <begin position="1"/>
        <end position="93"/>
    </location>
</feature>
<dbReference type="InterPro" id="IPR017911">
    <property type="entry name" value="MacB-like_ATP-bd"/>
</dbReference>
<keyword evidence="1" id="KW-0813">Transport</keyword>
<feature type="compositionally biased region" description="Low complexity" evidence="4">
    <location>
        <begin position="78"/>
        <end position="90"/>
    </location>
</feature>
<dbReference type="AlphaFoldDB" id="A0A058ZGM4"/>
<dbReference type="GeneID" id="20525353"/>
<keyword evidence="3 6" id="KW-0067">ATP-binding</keyword>
<reference evidence="6" key="1">
    <citation type="submission" date="2013-04" db="EMBL/GenBank/DDBJ databases">
        <title>The Genome Sequence of Fonticula alba ATCC 38817.</title>
        <authorList>
            <consortium name="The Broad Institute Genomics Platform"/>
            <person name="Russ C."/>
            <person name="Cuomo C."/>
            <person name="Burger G."/>
            <person name="Gray M.W."/>
            <person name="Holland P.W.H."/>
            <person name="King N."/>
            <person name="Lang F.B.F."/>
            <person name="Roger A.J."/>
            <person name="Ruiz-Trillo I."/>
            <person name="Brown M."/>
            <person name="Walker B."/>
            <person name="Young S."/>
            <person name="Zeng Q."/>
            <person name="Gargeya S."/>
            <person name="Fitzgerald M."/>
            <person name="Haas B."/>
            <person name="Abouelleil A."/>
            <person name="Allen A.W."/>
            <person name="Alvarado L."/>
            <person name="Arachchi H.M."/>
            <person name="Berlin A.M."/>
            <person name="Chapman S.B."/>
            <person name="Gainer-Dewar J."/>
            <person name="Goldberg J."/>
            <person name="Griggs A."/>
            <person name="Gujja S."/>
            <person name="Hansen M."/>
            <person name="Howarth C."/>
            <person name="Imamovic A."/>
            <person name="Ireland A."/>
            <person name="Larimer J."/>
            <person name="McCowan C."/>
            <person name="Murphy C."/>
            <person name="Pearson M."/>
            <person name="Poon T.W."/>
            <person name="Priest M."/>
            <person name="Roberts A."/>
            <person name="Saif S."/>
            <person name="Shea T."/>
            <person name="Sisk P."/>
            <person name="Sykes S."/>
            <person name="Wortman J."/>
            <person name="Nusbaum C."/>
            <person name="Birren B."/>
        </authorList>
    </citation>
    <scope>NUCLEOTIDE SEQUENCE [LARGE SCALE GENOMIC DNA]</scope>
    <source>
        <strain evidence="6">ATCC 38817</strain>
    </source>
</reference>
<evidence type="ECO:0000259" key="5">
    <source>
        <dbReference type="PROSITE" id="PS50893"/>
    </source>
</evidence>
<dbReference type="Pfam" id="PF00005">
    <property type="entry name" value="ABC_tran"/>
    <property type="match status" value="1"/>
</dbReference>
<dbReference type="InterPro" id="IPR003439">
    <property type="entry name" value="ABC_transporter-like_ATP-bd"/>
</dbReference>
<name>A0A058ZGM4_FONAL</name>
<dbReference type="PROSITE" id="PS50893">
    <property type="entry name" value="ABC_TRANSPORTER_2"/>
    <property type="match status" value="1"/>
</dbReference>
<sequence length="549" mass="57581">MTSSESPLMVSPGSPAGTPKLSRPDQLRSDPSLSDIPPTAGGSPLLDPPPAGETRRGSLDQRRGSLDIRRGSPDVRRSSLAAAGGLPGSAQDIRRSSLADVHRPSLAEVHRPSATDTTASGHSLGGHPSSPRPAVTSIDEITAELEVVSLGGGPGDGGPAPGEAVVDADADDDPAGMVAHITYDTQRNTTADCYDGETPREDTIIHLNNVHKTYLMGVEGVPALRGVSLSIRRGEWVVIYGTSGGGKTTMLNLIGTIDKPTKGELWIGGRLINPKTPDSVLADIRLGTLGFVFQTFNLLSSMTARENVELPMILKGDLSTSEIRARAVASLERMNLHHRMDHMPNMLSGGEQQRVAIARAIANRPSVLLLDEPTGDLDTVNTKSVVRLLRQLNELDGMTLVMVTHDVYLKNFATRVVWMRDGKVAQTEVVSAQTRARAFRGLDEQDLAFTQLLAGGTPVGGPASTTASTAPGSPRSHPPAAVMVSSPLSGSTASVALSPGAGSPSSSSSSSSGSMSNSTGAVPTKSWSRTVIRSDSDYEALKYGFQAVE</sequence>
<dbReference type="STRING" id="691883.A0A058ZGM4"/>
<dbReference type="PANTHER" id="PTHR24220">
    <property type="entry name" value="IMPORT ATP-BINDING PROTEIN"/>
    <property type="match status" value="1"/>
</dbReference>
<evidence type="ECO:0000256" key="2">
    <source>
        <dbReference type="ARBA" id="ARBA00022741"/>
    </source>
</evidence>
<dbReference type="EMBL" id="KB932201">
    <property type="protein sequence ID" value="KCV73083.1"/>
    <property type="molecule type" value="Genomic_DNA"/>
</dbReference>
<dbReference type="GO" id="GO:0016887">
    <property type="term" value="F:ATP hydrolysis activity"/>
    <property type="evidence" value="ECO:0007669"/>
    <property type="project" value="InterPro"/>
</dbReference>
<dbReference type="InterPro" id="IPR017871">
    <property type="entry name" value="ABC_transporter-like_CS"/>
</dbReference>
<keyword evidence="2" id="KW-0547">Nucleotide-binding</keyword>
<dbReference type="FunFam" id="3.40.50.300:FF:000032">
    <property type="entry name" value="Export ABC transporter ATP-binding protein"/>
    <property type="match status" value="1"/>
</dbReference>
<evidence type="ECO:0000256" key="1">
    <source>
        <dbReference type="ARBA" id="ARBA00022448"/>
    </source>
</evidence>
<dbReference type="InterPro" id="IPR027417">
    <property type="entry name" value="P-loop_NTPase"/>
</dbReference>
<dbReference type="SUPFAM" id="SSF52540">
    <property type="entry name" value="P-loop containing nucleoside triphosphate hydrolases"/>
    <property type="match status" value="1"/>
</dbReference>
<dbReference type="GO" id="GO:0005524">
    <property type="term" value="F:ATP binding"/>
    <property type="evidence" value="ECO:0007669"/>
    <property type="project" value="UniProtKB-KW"/>
</dbReference>
<feature type="compositionally biased region" description="Basic and acidic residues" evidence="4">
    <location>
        <begin position="53"/>
        <end position="77"/>
    </location>
</feature>
<accession>A0A058ZGM4</accession>
<dbReference type="PROSITE" id="PS00211">
    <property type="entry name" value="ABC_TRANSPORTER_1"/>
    <property type="match status" value="1"/>
</dbReference>
<dbReference type="InterPro" id="IPR003593">
    <property type="entry name" value="AAA+_ATPase"/>
</dbReference>
<proteinExistence type="predicted"/>
<feature type="domain" description="ABC transporter" evidence="5">
    <location>
        <begin position="205"/>
        <end position="446"/>
    </location>
</feature>
<dbReference type="eggNOG" id="KOG0055">
    <property type="taxonomic scope" value="Eukaryota"/>
</dbReference>
<evidence type="ECO:0000313" key="7">
    <source>
        <dbReference type="Proteomes" id="UP000030693"/>
    </source>
</evidence>
<dbReference type="OrthoDB" id="6500128at2759"/>
<feature type="region of interest" description="Disordered" evidence="4">
    <location>
        <begin position="106"/>
        <end position="133"/>
    </location>
</feature>
<dbReference type="Gene3D" id="3.40.50.300">
    <property type="entry name" value="P-loop containing nucleotide triphosphate hydrolases"/>
    <property type="match status" value="1"/>
</dbReference>
<dbReference type="PANTHER" id="PTHR24220:SF688">
    <property type="entry name" value="ABC TRANSPORTER H FAMILY MEMBER 2"/>
    <property type="match status" value="1"/>
</dbReference>
<evidence type="ECO:0000256" key="4">
    <source>
        <dbReference type="SAM" id="MobiDB-lite"/>
    </source>
</evidence>
<dbReference type="GO" id="GO:0098796">
    <property type="term" value="C:membrane protein complex"/>
    <property type="evidence" value="ECO:0007669"/>
    <property type="project" value="UniProtKB-ARBA"/>
</dbReference>
<keyword evidence="7" id="KW-1185">Reference proteome</keyword>
<dbReference type="SMART" id="SM00382">
    <property type="entry name" value="AAA"/>
    <property type="match status" value="1"/>
</dbReference>
<dbReference type="InterPro" id="IPR015854">
    <property type="entry name" value="ABC_transpr_LolD-like"/>
</dbReference>
<dbReference type="RefSeq" id="XP_009492784.1">
    <property type="nucleotide sequence ID" value="XM_009494509.1"/>
</dbReference>
<feature type="region of interest" description="Disordered" evidence="4">
    <location>
        <begin position="458"/>
        <end position="529"/>
    </location>
</feature>
<dbReference type="CDD" id="cd03255">
    <property type="entry name" value="ABC_MJ0796_LolCDE_FtsE"/>
    <property type="match status" value="1"/>
</dbReference>
<dbReference type="GO" id="GO:0022857">
    <property type="term" value="F:transmembrane transporter activity"/>
    <property type="evidence" value="ECO:0007669"/>
    <property type="project" value="TreeGrafter"/>
</dbReference>
<evidence type="ECO:0000313" key="6">
    <source>
        <dbReference type="EMBL" id="KCV73083.1"/>
    </source>
</evidence>
<organism evidence="6">
    <name type="scientific">Fonticula alba</name>
    <name type="common">Slime mold</name>
    <dbReference type="NCBI Taxonomy" id="691883"/>
    <lineage>
        <taxon>Eukaryota</taxon>
        <taxon>Rotosphaerida</taxon>
        <taxon>Fonticulaceae</taxon>
        <taxon>Fonticula</taxon>
    </lineage>
</organism>